<accession>A0ABX1JWI0</accession>
<feature type="compositionally biased region" description="Basic and acidic residues" evidence="1">
    <location>
        <begin position="1"/>
        <end position="24"/>
    </location>
</feature>
<evidence type="ECO:0000256" key="1">
    <source>
        <dbReference type="SAM" id="MobiDB-lite"/>
    </source>
</evidence>
<organism evidence="3 4">
    <name type="scientific">Cellulomonas septica</name>
    <dbReference type="NCBI Taxonomy" id="285080"/>
    <lineage>
        <taxon>Bacteria</taxon>
        <taxon>Bacillati</taxon>
        <taxon>Actinomycetota</taxon>
        <taxon>Actinomycetes</taxon>
        <taxon>Micrococcales</taxon>
        <taxon>Cellulomonadaceae</taxon>
        <taxon>Cellulomonas</taxon>
    </lineage>
</organism>
<name>A0ABX1JWI0_9CELL</name>
<keyword evidence="2" id="KW-1133">Transmembrane helix</keyword>
<gene>
    <name evidence="3" type="ORF">HGA02_02440</name>
</gene>
<proteinExistence type="predicted"/>
<dbReference type="Proteomes" id="UP000777774">
    <property type="component" value="Unassembled WGS sequence"/>
</dbReference>
<feature type="transmembrane region" description="Helical" evidence="2">
    <location>
        <begin position="42"/>
        <end position="61"/>
    </location>
</feature>
<keyword evidence="2" id="KW-0812">Transmembrane</keyword>
<comment type="caution">
    <text evidence="3">The sequence shown here is derived from an EMBL/GenBank/DDBJ whole genome shotgun (WGS) entry which is preliminary data.</text>
</comment>
<sequence length="84" mass="8818">MPSDIDRPQPDRQQPRGDRARSEGAVDTSDGRPPGSPSAVPLRTWLLVGAVLVVAALVLVVTQGPLRSDPWPWGGSGGGPDPDR</sequence>
<feature type="region of interest" description="Disordered" evidence="1">
    <location>
        <begin position="65"/>
        <end position="84"/>
    </location>
</feature>
<keyword evidence="4" id="KW-1185">Reference proteome</keyword>
<keyword evidence="2" id="KW-0472">Membrane</keyword>
<feature type="non-terminal residue" evidence="3">
    <location>
        <position position="84"/>
    </location>
</feature>
<reference evidence="3 4" key="1">
    <citation type="submission" date="2020-04" db="EMBL/GenBank/DDBJ databases">
        <title>MicrobeNet Type strains.</title>
        <authorList>
            <person name="Nicholson A.C."/>
        </authorList>
    </citation>
    <scope>NUCLEOTIDE SEQUENCE [LARGE SCALE GENOMIC DNA]</scope>
    <source>
        <strain evidence="3 4">ATCC BAA-787</strain>
    </source>
</reference>
<evidence type="ECO:0000313" key="4">
    <source>
        <dbReference type="Proteomes" id="UP000777774"/>
    </source>
</evidence>
<protein>
    <submittedName>
        <fullName evidence="3">Uncharacterized protein</fullName>
    </submittedName>
</protein>
<feature type="region of interest" description="Disordered" evidence="1">
    <location>
        <begin position="1"/>
        <end position="40"/>
    </location>
</feature>
<dbReference type="EMBL" id="JAAXOY010000024">
    <property type="protein sequence ID" value="NKY38417.1"/>
    <property type="molecule type" value="Genomic_DNA"/>
</dbReference>
<dbReference type="RefSeq" id="WP_168677197.1">
    <property type="nucleotide sequence ID" value="NZ_JAAXOY010000024.1"/>
</dbReference>
<evidence type="ECO:0000256" key="2">
    <source>
        <dbReference type="SAM" id="Phobius"/>
    </source>
</evidence>
<feature type="compositionally biased region" description="Gly residues" evidence="1">
    <location>
        <begin position="74"/>
        <end position="84"/>
    </location>
</feature>
<evidence type="ECO:0000313" key="3">
    <source>
        <dbReference type="EMBL" id="NKY38417.1"/>
    </source>
</evidence>